<feature type="region of interest" description="Disordered" evidence="1">
    <location>
        <begin position="1"/>
        <end position="20"/>
    </location>
</feature>
<sequence length="56" mass="6145">MENGDARTRTMQDRPALEPSPLTHRLLFARAQPCQALARACGGERSLPATLPTLRT</sequence>
<evidence type="ECO:0000256" key="1">
    <source>
        <dbReference type="SAM" id="MobiDB-lite"/>
    </source>
</evidence>
<feature type="compositionally biased region" description="Basic and acidic residues" evidence="1">
    <location>
        <begin position="1"/>
        <end position="16"/>
    </location>
</feature>
<gene>
    <name evidence="2" type="ordered locus">Rmet_6608</name>
</gene>
<keyword evidence="2" id="KW-0614">Plasmid</keyword>
<dbReference type="EMBL" id="CP000353">
    <property type="protein sequence ID" value="ADC45207.1"/>
    <property type="molecule type" value="Genomic_DNA"/>
</dbReference>
<protein>
    <submittedName>
        <fullName evidence="2">Uncharacterized protein</fullName>
    </submittedName>
</protein>
<evidence type="ECO:0000313" key="2">
    <source>
        <dbReference type="EMBL" id="ADC45207.1"/>
    </source>
</evidence>
<organism evidence="2 3">
    <name type="scientific">Cupriavidus metallidurans (strain ATCC 43123 / DSM 2839 / NBRC 102507 / CH34)</name>
    <name type="common">Ralstonia metallidurans</name>
    <dbReference type="NCBI Taxonomy" id="266264"/>
    <lineage>
        <taxon>Bacteria</taxon>
        <taxon>Pseudomonadati</taxon>
        <taxon>Pseudomonadota</taxon>
        <taxon>Betaproteobacteria</taxon>
        <taxon>Burkholderiales</taxon>
        <taxon>Burkholderiaceae</taxon>
        <taxon>Cupriavidus</taxon>
    </lineage>
</organism>
<proteinExistence type="predicted"/>
<keyword evidence="3" id="KW-1185">Reference proteome</keyword>
<name>D3DY37_CUPMC</name>
<dbReference type="KEGG" id="rme:Rmet_6608"/>
<dbReference type="AlphaFoldDB" id="D3DY37"/>
<evidence type="ECO:0000313" key="3">
    <source>
        <dbReference type="Proteomes" id="UP000002429"/>
    </source>
</evidence>
<geneLocation type="plasmid" evidence="2 3">
    <name>megaplasmid</name>
</geneLocation>
<dbReference type="Proteomes" id="UP000002429">
    <property type="component" value="Plasmid megaplasmid"/>
</dbReference>
<dbReference type="HOGENOM" id="CLU_3011047_0_0_4"/>
<accession>D3DY37</accession>
<reference evidence="3" key="1">
    <citation type="journal article" date="2010" name="PLoS ONE">
        <title>The complete genome sequence of Cupriavidus metallidurans strain CH34, a master survivalist in harsh and anthropogenic environments.</title>
        <authorList>
            <person name="Janssen P.J."/>
            <person name="Van Houdt R."/>
            <person name="Moors H."/>
            <person name="Monsieurs P."/>
            <person name="Morin N."/>
            <person name="Michaux A."/>
            <person name="Benotmane M.A."/>
            <person name="Leys N."/>
            <person name="Vallaeys T."/>
            <person name="Lapidus A."/>
            <person name="Monchy S."/>
            <person name="Medigue C."/>
            <person name="Taghavi S."/>
            <person name="McCorkle S."/>
            <person name="Dunn J."/>
            <person name="van der Lelie D."/>
            <person name="Mergeay M."/>
        </authorList>
    </citation>
    <scope>NUCLEOTIDE SEQUENCE [LARGE SCALE GENOMIC DNA]</scope>
    <source>
        <strain evidence="3">ATCC 43123 / DSM 2839 / NBRC 102507 / CH34</strain>
    </source>
</reference>